<keyword evidence="1" id="KW-1133">Transmembrane helix</keyword>
<proteinExistence type="predicted"/>
<organism evidence="2">
    <name type="scientific">Escherichia coli</name>
    <dbReference type="NCBI Taxonomy" id="562"/>
    <lineage>
        <taxon>Bacteria</taxon>
        <taxon>Pseudomonadati</taxon>
        <taxon>Pseudomonadota</taxon>
        <taxon>Gammaproteobacteria</taxon>
        <taxon>Enterobacterales</taxon>
        <taxon>Enterobacteriaceae</taxon>
        <taxon>Escherichia</taxon>
    </lineage>
</organism>
<accession>A0A6S6KMC0</accession>
<keyword evidence="1" id="KW-0812">Transmembrane</keyword>
<protein>
    <submittedName>
        <fullName evidence="2">O-antigen polymerase</fullName>
    </submittedName>
</protein>
<dbReference type="AlphaFoldDB" id="A0A6S6KMC0"/>
<sequence length="310" mass="34844">MLLIYLSKVSIAGLLLSRFDANKGLGPIVRIMDALRLIIAAWMYINYIRLGKKKYLIIALVFSCVSAFFSGAKFALLEQMYVMFVAGFVGERIKIKLHLKTIVLAGVFLVALFLFILFMLQKLSDGIGYQNSQYIPGAPVTLELFILRILANGDSYYLSLTQRVLDDININFPVLQFFSNVFGNSFMSRLFGQDFSNGDIGRQIWLYWYPDDDIMRGPTAHFDISGLVYFGYIGGVIFSIVIGVVLGSLNKLKYSCYHAPTVIVAFVSALYCRSLPLMLNPSVGLAYIVDIYMLLFLLLVLSTLSRKRIG</sequence>
<gene>
    <name evidence="2" type="primary">wzy</name>
</gene>
<name>A0A6S6KMC0_ECOLX</name>
<reference evidence="2" key="1">
    <citation type="submission" date="2020-05" db="EMBL/GenBank/DDBJ databases">
        <title>Additional O-genotyping PCR primers targeting novel E. coli and Shigella-unique O-genotypes.</title>
        <authorList>
            <person name="Iguchi A."/>
            <person name="Iyoda S."/>
            <person name="Lee K."/>
        </authorList>
    </citation>
    <scope>NUCLEOTIDE SEQUENCE</scope>
    <source>
        <strain evidence="2">OT-571</strain>
    </source>
</reference>
<feature type="transmembrane region" description="Helical" evidence="1">
    <location>
        <begin position="97"/>
        <end position="120"/>
    </location>
</feature>
<feature type="transmembrane region" description="Helical" evidence="1">
    <location>
        <begin position="227"/>
        <end position="249"/>
    </location>
</feature>
<feature type="transmembrane region" description="Helical" evidence="1">
    <location>
        <begin position="28"/>
        <end position="48"/>
    </location>
</feature>
<feature type="transmembrane region" description="Helical" evidence="1">
    <location>
        <begin position="285"/>
        <end position="304"/>
    </location>
</feature>
<evidence type="ECO:0000313" key="2">
    <source>
        <dbReference type="EMBL" id="BCG06390.1"/>
    </source>
</evidence>
<evidence type="ECO:0000256" key="1">
    <source>
        <dbReference type="SAM" id="Phobius"/>
    </source>
</evidence>
<dbReference type="EMBL" id="LC550086">
    <property type="protein sequence ID" value="BCG06390.1"/>
    <property type="molecule type" value="Genomic_DNA"/>
</dbReference>
<keyword evidence="1" id="KW-0472">Membrane</keyword>
<feature type="transmembrane region" description="Helical" evidence="1">
    <location>
        <begin position="55"/>
        <end position="77"/>
    </location>
</feature>